<gene>
    <name evidence="1" type="primary">ORF191</name>
    <name evidence="1" type="ORF">Lo_tha1Pt0118</name>
</gene>
<dbReference type="AlphaFoldDB" id="A0A1Z2R4L0"/>
<sequence>MNSYGNNDVAPKCPCYYCSTYLSANRPKDCSHSLNYKNDYSCDYNFTKNKSKNGDEINGKRFPELEKESLFPQTDETGRIFISARKKHEPALTCPYGKKYHGYKHSYNKGHCETWKILGEAFELGSEEGERWLNQKIERLSKTRKALEVFQGSIKSLLTEAAQKPKTKLNAWNLGFWHGALLRLQRLSPEN</sequence>
<reference evidence="1" key="1">
    <citation type="journal article" date="2017" name="Am. J. Bot.">
        <title>The East Asian origin of the giant lobelias.</title>
        <authorList>
            <person name="Knox E.B."/>
            <person name="Li C."/>
        </authorList>
    </citation>
    <scope>NUCLEOTIDE SEQUENCE</scope>
</reference>
<evidence type="ECO:0000313" key="1">
    <source>
        <dbReference type="EMBL" id="ASA38629.1"/>
    </source>
</evidence>
<dbReference type="EMBL" id="MF061217">
    <property type="protein sequence ID" value="ASA38629.1"/>
    <property type="molecule type" value="Genomic_DNA"/>
</dbReference>
<proteinExistence type="predicted"/>
<name>A0A1Z2R4L0_9ASTR</name>
<geneLocation type="plastid" evidence="1"/>
<dbReference type="RefSeq" id="YP_009406197.1">
    <property type="nucleotide sequence ID" value="NC_035391.1"/>
</dbReference>
<protein>
    <submittedName>
        <fullName evidence="1">Uncharacterized protein</fullName>
    </submittedName>
</protein>
<dbReference type="GeneID" id="33371683"/>
<organism evidence="1">
    <name type="scientific">Lobelia thapsoidea</name>
    <dbReference type="NCBI Taxonomy" id="1715900"/>
    <lineage>
        <taxon>Eukaryota</taxon>
        <taxon>Viridiplantae</taxon>
        <taxon>Streptophyta</taxon>
        <taxon>Embryophyta</taxon>
        <taxon>Tracheophyta</taxon>
        <taxon>Spermatophyta</taxon>
        <taxon>Magnoliopsida</taxon>
        <taxon>eudicotyledons</taxon>
        <taxon>Gunneridae</taxon>
        <taxon>Pentapetalae</taxon>
        <taxon>asterids</taxon>
        <taxon>campanulids</taxon>
        <taxon>Asterales</taxon>
        <taxon>Campanulaceae</taxon>
        <taxon>Lobelia</taxon>
    </lineage>
</organism>
<keyword evidence="1" id="KW-0934">Plastid</keyword>
<accession>A0A1Z2R4L0</accession>